<keyword evidence="3 6" id="KW-1133">Transmembrane helix</keyword>
<evidence type="ECO:0000256" key="5">
    <source>
        <dbReference type="SAM" id="MobiDB-lite"/>
    </source>
</evidence>
<evidence type="ECO:0000256" key="3">
    <source>
        <dbReference type="ARBA" id="ARBA00022989"/>
    </source>
</evidence>
<evidence type="ECO:0000256" key="4">
    <source>
        <dbReference type="ARBA" id="ARBA00023136"/>
    </source>
</evidence>
<proteinExistence type="predicted"/>
<feature type="domain" description="EamA" evidence="7">
    <location>
        <begin position="137"/>
        <end position="209"/>
    </location>
</feature>
<keyword evidence="10" id="KW-1185">Reference proteome</keyword>
<evidence type="ECO:0000256" key="6">
    <source>
        <dbReference type="SAM" id="Phobius"/>
    </source>
</evidence>
<feature type="transmembrane region" description="Helical" evidence="6">
    <location>
        <begin position="132"/>
        <end position="155"/>
    </location>
</feature>
<keyword evidence="2 6" id="KW-0812">Transmembrane</keyword>
<protein>
    <submittedName>
        <fullName evidence="9">Uncharacterized protein</fullName>
    </submittedName>
</protein>
<feature type="transmembrane region" description="Helical" evidence="6">
    <location>
        <begin position="195"/>
        <end position="212"/>
    </location>
</feature>
<evidence type="ECO:0000313" key="10">
    <source>
        <dbReference type="Proteomes" id="UP000799302"/>
    </source>
</evidence>
<feature type="transmembrane region" description="Helical" evidence="6">
    <location>
        <begin position="265"/>
        <end position="289"/>
    </location>
</feature>
<evidence type="ECO:0000313" key="9">
    <source>
        <dbReference type="EMBL" id="KAF2664938.1"/>
    </source>
</evidence>
<dbReference type="PANTHER" id="PTHR23051:SF0">
    <property type="entry name" value="SOLUTE CARRIER FAMILY 35 MEMBER F5"/>
    <property type="match status" value="1"/>
</dbReference>
<dbReference type="PANTHER" id="PTHR23051">
    <property type="entry name" value="SOLUTE CARRIER FAMILY 35, MEMBER F5"/>
    <property type="match status" value="1"/>
</dbReference>
<sequence>MSSSARWKNSKWRHPLGISLLLVTVCLWTTSNFLASTIFADNTYSKPYFVTYINSSFFVLPLFPILLQKWHSNPQEIHDLVDAIRRKPRRYAVLPSSDPDITSSPSPPILKSRTSSDGSRSISALDNPDSKLSLRATAILALPFGLLWFTGNYFAFACLEYTTVGSATILTSTSSIWALIAGTFAQVERFTFRKLLGVLASLAGVALISSIDMRASDDTDRGSFPHKTAREIAVGDMMALFSAMIYGVYVVLIKKRVGDESRVNMPLFFGLVGLYNVLMMWPGFFILHVTGIETFQLPPTARITGILVVNGTSSLVSDFCWAFAMLITSPLVVTVGLSLTIPLSLVAQMFISGLYSGWMYWVGASVVVGSFVFVNNEEVKDDIVLEEGPGVLESGILASG</sequence>
<feature type="compositionally biased region" description="Low complexity" evidence="5">
    <location>
        <begin position="95"/>
        <end position="104"/>
    </location>
</feature>
<dbReference type="AlphaFoldDB" id="A0A6A6U1E3"/>
<feature type="transmembrane region" description="Helical" evidence="6">
    <location>
        <begin position="232"/>
        <end position="253"/>
    </location>
</feature>
<feature type="transmembrane region" description="Helical" evidence="6">
    <location>
        <begin position="357"/>
        <end position="374"/>
    </location>
</feature>
<organism evidence="9 10">
    <name type="scientific">Microthyrium microscopicum</name>
    <dbReference type="NCBI Taxonomy" id="703497"/>
    <lineage>
        <taxon>Eukaryota</taxon>
        <taxon>Fungi</taxon>
        <taxon>Dikarya</taxon>
        <taxon>Ascomycota</taxon>
        <taxon>Pezizomycotina</taxon>
        <taxon>Dothideomycetes</taxon>
        <taxon>Dothideomycetes incertae sedis</taxon>
        <taxon>Microthyriales</taxon>
        <taxon>Microthyriaceae</taxon>
        <taxon>Microthyrium</taxon>
    </lineage>
</organism>
<gene>
    <name evidence="9" type="ORF">BT63DRAFT_378338</name>
</gene>
<keyword evidence="4 6" id="KW-0472">Membrane</keyword>
<dbReference type="SUPFAM" id="SSF103481">
    <property type="entry name" value="Multidrug resistance efflux transporter EmrE"/>
    <property type="match status" value="1"/>
</dbReference>
<feature type="transmembrane region" description="Helical" evidence="6">
    <location>
        <begin position="331"/>
        <end position="351"/>
    </location>
</feature>
<dbReference type="Pfam" id="PF13127">
    <property type="entry name" value="DUF3955"/>
    <property type="match status" value="1"/>
</dbReference>
<dbReference type="GO" id="GO:0000329">
    <property type="term" value="C:fungal-type vacuole membrane"/>
    <property type="evidence" value="ECO:0007669"/>
    <property type="project" value="TreeGrafter"/>
</dbReference>
<reference evidence="9" key="1">
    <citation type="journal article" date="2020" name="Stud. Mycol.">
        <title>101 Dothideomycetes genomes: a test case for predicting lifestyles and emergence of pathogens.</title>
        <authorList>
            <person name="Haridas S."/>
            <person name="Albert R."/>
            <person name="Binder M."/>
            <person name="Bloem J."/>
            <person name="Labutti K."/>
            <person name="Salamov A."/>
            <person name="Andreopoulos B."/>
            <person name="Baker S."/>
            <person name="Barry K."/>
            <person name="Bills G."/>
            <person name="Bluhm B."/>
            <person name="Cannon C."/>
            <person name="Castanera R."/>
            <person name="Culley D."/>
            <person name="Daum C."/>
            <person name="Ezra D."/>
            <person name="Gonzalez J."/>
            <person name="Henrissat B."/>
            <person name="Kuo A."/>
            <person name="Liang C."/>
            <person name="Lipzen A."/>
            <person name="Lutzoni F."/>
            <person name="Magnuson J."/>
            <person name="Mondo S."/>
            <person name="Nolan M."/>
            <person name="Ohm R."/>
            <person name="Pangilinan J."/>
            <person name="Park H.-J."/>
            <person name="Ramirez L."/>
            <person name="Alfaro M."/>
            <person name="Sun H."/>
            <person name="Tritt A."/>
            <person name="Yoshinaga Y."/>
            <person name="Zwiers L.-H."/>
            <person name="Turgeon B."/>
            <person name="Goodwin S."/>
            <person name="Spatafora J."/>
            <person name="Crous P."/>
            <person name="Grigoriev I."/>
        </authorList>
    </citation>
    <scope>NUCLEOTIDE SEQUENCE</scope>
    <source>
        <strain evidence="9">CBS 115976</strain>
    </source>
</reference>
<comment type="subcellular location">
    <subcellularLocation>
        <location evidence="1">Membrane</location>
        <topology evidence="1">Multi-pass membrane protein</topology>
    </subcellularLocation>
</comment>
<dbReference type="InterPro" id="IPR000620">
    <property type="entry name" value="EamA_dom"/>
</dbReference>
<dbReference type="OrthoDB" id="1436450at2759"/>
<evidence type="ECO:0000256" key="1">
    <source>
        <dbReference type="ARBA" id="ARBA00004141"/>
    </source>
</evidence>
<feature type="region of interest" description="Disordered" evidence="5">
    <location>
        <begin position="94"/>
        <end position="124"/>
    </location>
</feature>
<dbReference type="InterPro" id="IPR037185">
    <property type="entry name" value="EmrE-like"/>
</dbReference>
<dbReference type="EMBL" id="MU004241">
    <property type="protein sequence ID" value="KAF2664938.1"/>
    <property type="molecule type" value="Genomic_DNA"/>
</dbReference>
<dbReference type="Proteomes" id="UP000799302">
    <property type="component" value="Unassembled WGS sequence"/>
</dbReference>
<name>A0A6A6U1E3_9PEZI</name>
<feature type="transmembrane region" description="Helical" evidence="6">
    <location>
        <begin position="161"/>
        <end position="183"/>
    </location>
</feature>
<feature type="domain" description="DUF3955" evidence="8">
    <location>
        <begin position="16"/>
        <end position="64"/>
    </location>
</feature>
<dbReference type="Pfam" id="PF00892">
    <property type="entry name" value="EamA"/>
    <property type="match status" value="1"/>
</dbReference>
<feature type="transmembrane region" description="Helical" evidence="6">
    <location>
        <begin position="50"/>
        <end position="67"/>
    </location>
</feature>
<feature type="compositionally biased region" description="Low complexity" evidence="5">
    <location>
        <begin position="112"/>
        <end position="123"/>
    </location>
</feature>
<evidence type="ECO:0000256" key="2">
    <source>
        <dbReference type="ARBA" id="ARBA00022692"/>
    </source>
</evidence>
<evidence type="ECO:0000259" key="7">
    <source>
        <dbReference type="Pfam" id="PF00892"/>
    </source>
</evidence>
<evidence type="ECO:0000259" key="8">
    <source>
        <dbReference type="Pfam" id="PF13127"/>
    </source>
</evidence>
<dbReference type="InterPro" id="IPR025016">
    <property type="entry name" value="DUF3955"/>
</dbReference>
<accession>A0A6A6U1E3</accession>